<evidence type="ECO:0000256" key="5">
    <source>
        <dbReference type="ARBA" id="ARBA00022840"/>
    </source>
</evidence>
<dbReference type="HAMAP" id="MF_02006">
    <property type="entry name" value="Tyr_tRNA_synth_type1"/>
    <property type="match status" value="1"/>
</dbReference>
<dbReference type="Gene3D" id="1.10.240.10">
    <property type="entry name" value="Tyrosyl-Transfer RNA Synthetase"/>
    <property type="match status" value="1"/>
</dbReference>
<feature type="domain" description="Tyrosine--tRNA ligase SYY-like C-terminal" evidence="13">
    <location>
        <begin position="339"/>
        <end position="415"/>
    </location>
</feature>
<feature type="short sequence motif" description="'KMSKS' region" evidence="11">
    <location>
        <begin position="232"/>
        <end position="236"/>
    </location>
</feature>
<dbReference type="PANTHER" id="PTHR11766">
    <property type="entry name" value="TYROSYL-TRNA SYNTHETASE"/>
    <property type="match status" value="1"/>
</dbReference>
<keyword evidence="4 11" id="KW-0547">Nucleotide-binding</keyword>
<feature type="binding site" evidence="11">
    <location>
        <position position="235"/>
    </location>
    <ligand>
        <name>ATP</name>
        <dbReference type="ChEBI" id="CHEBI:30616"/>
    </ligand>
</feature>
<keyword evidence="5 11" id="KW-0067">ATP-binding</keyword>
<dbReference type="RefSeq" id="WP_185103326.1">
    <property type="nucleotide sequence ID" value="NZ_BAAAXY010000281.1"/>
</dbReference>
<keyword evidence="15" id="KW-1185">Reference proteome</keyword>
<dbReference type="InterPro" id="IPR036986">
    <property type="entry name" value="S4_RNA-bd_sf"/>
</dbReference>
<dbReference type="FunFam" id="3.40.50.620:FF:000008">
    <property type="entry name" value="Tyrosine--tRNA ligase"/>
    <property type="match status" value="1"/>
</dbReference>
<keyword evidence="7 11" id="KW-0648">Protein biosynthesis</keyword>
<dbReference type="InterPro" id="IPR002305">
    <property type="entry name" value="aa-tRNA-synth_Ic"/>
</dbReference>
<dbReference type="EMBL" id="JACHMI010000001">
    <property type="protein sequence ID" value="MBB6548909.1"/>
    <property type="molecule type" value="Genomic_DNA"/>
</dbReference>
<dbReference type="InterPro" id="IPR024088">
    <property type="entry name" value="Tyr-tRNA-ligase_bac-type"/>
</dbReference>
<dbReference type="GO" id="GO:0005524">
    <property type="term" value="F:ATP binding"/>
    <property type="evidence" value="ECO:0007669"/>
    <property type="project" value="UniProtKB-UniRule"/>
</dbReference>
<evidence type="ECO:0000256" key="4">
    <source>
        <dbReference type="ARBA" id="ARBA00022741"/>
    </source>
</evidence>
<dbReference type="Gene3D" id="3.40.50.620">
    <property type="entry name" value="HUPs"/>
    <property type="match status" value="1"/>
</dbReference>
<dbReference type="FunFam" id="1.10.240.10:FF:000001">
    <property type="entry name" value="Tyrosine--tRNA ligase"/>
    <property type="match status" value="1"/>
</dbReference>
<dbReference type="Pfam" id="PF22421">
    <property type="entry name" value="SYY_C-terminal"/>
    <property type="match status" value="1"/>
</dbReference>
<dbReference type="EC" id="6.1.1.1" evidence="11"/>
<evidence type="ECO:0000256" key="12">
    <source>
        <dbReference type="PROSITE-ProRule" id="PRU00182"/>
    </source>
</evidence>
<feature type="binding site" evidence="11">
    <location>
        <position position="172"/>
    </location>
    <ligand>
        <name>L-tyrosine</name>
        <dbReference type="ChEBI" id="CHEBI:58315"/>
    </ligand>
</feature>
<evidence type="ECO:0000256" key="3">
    <source>
        <dbReference type="ARBA" id="ARBA00022598"/>
    </source>
</evidence>
<evidence type="ECO:0000256" key="6">
    <source>
        <dbReference type="ARBA" id="ARBA00022884"/>
    </source>
</evidence>
<dbReference type="GO" id="GO:0042803">
    <property type="term" value="F:protein homodimerization activity"/>
    <property type="evidence" value="ECO:0007669"/>
    <property type="project" value="UniProtKB-ARBA"/>
</dbReference>
<evidence type="ECO:0000256" key="11">
    <source>
        <dbReference type="HAMAP-Rule" id="MF_02006"/>
    </source>
</evidence>
<evidence type="ECO:0000256" key="1">
    <source>
        <dbReference type="ARBA" id="ARBA00004496"/>
    </source>
</evidence>
<comment type="caution">
    <text evidence="14">The sequence shown here is derived from an EMBL/GenBank/DDBJ whole genome shotgun (WGS) entry which is preliminary data.</text>
</comment>
<comment type="similarity">
    <text evidence="10 11">Belongs to the class-I aminoacyl-tRNA synthetase family. TyrS type 1 subfamily.</text>
</comment>
<evidence type="ECO:0000256" key="2">
    <source>
        <dbReference type="ARBA" id="ARBA00022490"/>
    </source>
</evidence>
<dbReference type="GO" id="GO:0004831">
    <property type="term" value="F:tyrosine-tRNA ligase activity"/>
    <property type="evidence" value="ECO:0007669"/>
    <property type="project" value="UniProtKB-UniRule"/>
</dbReference>
<comment type="catalytic activity">
    <reaction evidence="9 11">
        <text>tRNA(Tyr) + L-tyrosine + ATP = L-tyrosyl-tRNA(Tyr) + AMP + diphosphate + H(+)</text>
        <dbReference type="Rhea" id="RHEA:10220"/>
        <dbReference type="Rhea" id="RHEA-COMP:9706"/>
        <dbReference type="Rhea" id="RHEA-COMP:9707"/>
        <dbReference type="ChEBI" id="CHEBI:15378"/>
        <dbReference type="ChEBI" id="CHEBI:30616"/>
        <dbReference type="ChEBI" id="CHEBI:33019"/>
        <dbReference type="ChEBI" id="CHEBI:58315"/>
        <dbReference type="ChEBI" id="CHEBI:78442"/>
        <dbReference type="ChEBI" id="CHEBI:78536"/>
        <dbReference type="ChEBI" id="CHEBI:456215"/>
        <dbReference type="EC" id="6.1.1.1"/>
    </reaction>
</comment>
<evidence type="ECO:0000313" key="14">
    <source>
        <dbReference type="EMBL" id="MBB6548909.1"/>
    </source>
</evidence>
<evidence type="ECO:0000313" key="15">
    <source>
        <dbReference type="Proteomes" id="UP000565579"/>
    </source>
</evidence>
<dbReference type="AlphaFoldDB" id="A0A7X0TZ45"/>
<organism evidence="14 15">
    <name type="scientific">Nonomuraea rubra</name>
    <dbReference type="NCBI Taxonomy" id="46180"/>
    <lineage>
        <taxon>Bacteria</taxon>
        <taxon>Bacillati</taxon>
        <taxon>Actinomycetota</taxon>
        <taxon>Actinomycetes</taxon>
        <taxon>Streptosporangiales</taxon>
        <taxon>Streptosporangiaceae</taxon>
        <taxon>Nonomuraea</taxon>
    </lineage>
</organism>
<feature type="short sequence motif" description="'HIGH' region" evidence="11">
    <location>
        <begin position="40"/>
        <end position="49"/>
    </location>
</feature>
<dbReference type="Pfam" id="PF00579">
    <property type="entry name" value="tRNA-synt_1b"/>
    <property type="match status" value="1"/>
</dbReference>
<keyword evidence="8 11" id="KW-0030">Aminoacyl-tRNA synthetase</keyword>
<evidence type="ECO:0000256" key="8">
    <source>
        <dbReference type="ARBA" id="ARBA00023146"/>
    </source>
</evidence>
<dbReference type="PANTHER" id="PTHR11766:SF0">
    <property type="entry name" value="TYROSINE--TRNA LIGASE, MITOCHONDRIAL"/>
    <property type="match status" value="1"/>
</dbReference>
<dbReference type="NCBIfam" id="TIGR00234">
    <property type="entry name" value="tyrS"/>
    <property type="match status" value="1"/>
</dbReference>
<evidence type="ECO:0000256" key="9">
    <source>
        <dbReference type="ARBA" id="ARBA00048248"/>
    </source>
</evidence>
<dbReference type="GO" id="GO:0005829">
    <property type="term" value="C:cytosol"/>
    <property type="evidence" value="ECO:0007669"/>
    <property type="project" value="TreeGrafter"/>
</dbReference>
<dbReference type="SUPFAM" id="SSF52374">
    <property type="entry name" value="Nucleotidylyl transferase"/>
    <property type="match status" value="1"/>
</dbReference>
<dbReference type="InterPro" id="IPR001412">
    <property type="entry name" value="aa-tRNA-synth_I_CS"/>
</dbReference>
<dbReference type="Proteomes" id="UP000565579">
    <property type="component" value="Unassembled WGS sequence"/>
</dbReference>
<accession>A0A7X0TZ45</accession>
<evidence type="ECO:0000259" key="13">
    <source>
        <dbReference type="Pfam" id="PF22421"/>
    </source>
</evidence>
<comment type="subunit">
    <text evidence="11">Homodimer.</text>
</comment>
<sequence length="422" mass="46126">MTDILDDLAWRGLIAQSTDLDALRASMAKAPITVYSGFDPTAPSLHIGHFVPLLTLRRLQDAGHNPIGLVGGATGLIGDPSGRNTERSLNSTEIVAEWVERLRGQVSRFLDFDESRSNPARLVSNLDWTGELSAIEFLRDIGKHFPVNRMLARESVSARLAGEGLSYTEFSYQILQSNDYLELYRRHNCTLQIGGSDQWGNITAGADLIRRIEGAHVHAMTLPLITKADGTKFGKTAGGALWLDPAMTSPYAFYQYFLNSDDRDVIHYLKVFTFRTREEIEVLEKAVAERPFAREAQRTLAEELTELLHGRQELDAVLAASKALFGQGALEELPASTLEAALAEVPKAEVPALGASFVDLLADSGLVESKSAARRAVKEGGAYLNNRKITDEAYVPAADDLLAGRFMVLRRGKKSIGGVTVG</sequence>
<dbReference type="InterPro" id="IPR024107">
    <property type="entry name" value="Tyr-tRNA-ligase_bac_1"/>
</dbReference>
<dbReference type="PRINTS" id="PR01040">
    <property type="entry name" value="TRNASYNTHTYR"/>
</dbReference>
<evidence type="ECO:0000256" key="10">
    <source>
        <dbReference type="ARBA" id="ARBA00060965"/>
    </source>
</evidence>
<keyword evidence="3 11" id="KW-0436">Ligase</keyword>
<dbReference type="FunFam" id="3.10.290.10:FF:000014">
    <property type="entry name" value="Tyrosine--tRNA ligase"/>
    <property type="match status" value="1"/>
</dbReference>
<dbReference type="GO" id="GO:0006437">
    <property type="term" value="P:tyrosyl-tRNA aminoacylation"/>
    <property type="evidence" value="ECO:0007669"/>
    <property type="project" value="UniProtKB-UniRule"/>
</dbReference>
<comment type="subcellular location">
    <subcellularLocation>
        <location evidence="1 11">Cytoplasm</location>
    </subcellularLocation>
</comment>
<dbReference type="InterPro" id="IPR002307">
    <property type="entry name" value="Tyr-tRNA-ligase"/>
</dbReference>
<dbReference type="GO" id="GO:0003723">
    <property type="term" value="F:RNA binding"/>
    <property type="evidence" value="ECO:0007669"/>
    <property type="project" value="UniProtKB-KW"/>
</dbReference>
<dbReference type="InterPro" id="IPR054608">
    <property type="entry name" value="SYY-like_C"/>
</dbReference>
<protein>
    <recommendedName>
        <fullName evidence="11">Tyrosine--tRNA ligase</fullName>
        <ecNumber evidence="11">6.1.1.1</ecNumber>
    </recommendedName>
    <alternativeName>
        <fullName evidence="11">Tyrosyl-tRNA synthetase</fullName>
        <shortName evidence="11">TyrRS</shortName>
    </alternativeName>
</protein>
<reference evidence="14 15" key="1">
    <citation type="submission" date="2020-08" db="EMBL/GenBank/DDBJ databases">
        <title>Sequencing the genomes of 1000 actinobacteria strains.</title>
        <authorList>
            <person name="Klenk H.-P."/>
        </authorList>
    </citation>
    <scope>NUCLEOTIDE SEQUENCE [LARGE SCALE GENOMIC DNA]</scope>
    <source>
        <strain evidence="14 15">DSM 43768</strain>
    </source>
</reference>
<feature type="binding site" evidence="11">
    <location>
        <position position="35"/>
    </location>
    <ligand>
        <name>L-tyrosine</name>
        <dbReference type="ChEBI" id="CHEBI:58315"/>
    </ligand>
</feature>
<name>A0A7X0TZ45_9ACTN</name>
<dbReference type="Gene3D" id="3.10.290.10">
    <property type="entry name" value="RNA-binding S4 domain"/>
    <property type="match status" value="1"/>
</dbReference>
<comment type="function">
    <text evidence="11">Catalyzes the attachment of tyrosine to tRNA(Tyr) in a two-step reaction: tyrosine is first activated by ATP to form Tyr-AMP and then transferred to the acceptor end of tRNA(Tyr).</text>
</comment>
<dbReference type="CDD" id="cd00805">
    <property type="entry name" value="TyrRS_core"/>
    <property type="match status" value="1"/>
</dbReference>
<keyword evidence="2 11" id="KW-0963">Cytoplasm</keyword>
<dbReference type="SUPFAM" id="SSF55174">
    <property type="entry name" value="Alpha-L RNA-binding motif"/>
    <property type="match status" value="1"/>
</dbReference>
<keyword evidence="6 12" id="KW-0694">RNA-binding</keyword>
<dbReference type="PROSITE" id="PS00178">
    <property type="entry name" value="AA_TRNA_LIGASE_I"/>
    <property type="match status" value="1"/>
</dbReference>
<feature type="binding site" evidence="11">
    <location>
        <position position="176"/>
    </location>
    <ligand>
        <name>L-tyrosine</name>
        <dbReference type="ChEBI" id="CHEBI:58315"/>
    </ligand>
</feature>
<dbReference type="InterPro" id="IPR014729">
    <property type="entry name" value="Rossmann-like_a/b/a_fold"/>
</dbReference>
<dbReference type="PROSITE" id="PS50889">
    <property type="entry name" value="S4"/>
    <property type="match status" value="1"/>
</dbReference>
<gene>
    <name evidence="11" type="primary">tyrS</name>
    <name evidence="14" type="ORF">HD593_003704</name>
</gene>
<proteinExistence type="inferred from homology"/>
<evidence type="ECO:0000256" key="7">
    <source>
        <dbReference type="ARBA" id="ARBA00022917"/>
    </source>
</evidence>